<protein>
    <submittedName>
        <fullName evidence="2">Uncharacterized protein</fullName>
    </submittedName>
</protein>
<evidence type="ECO:0000313" key="2">
    <source>
        <dbReference type="EMBL" id="TWT43159.1"/>
    </source>
</evidence>
<accession>A0A5C5VZE5</accession>
<feature type="region of interest" description="Disordered" evidence="1">
    <location>
        <begin position="1"/>
        <end position="156"/>
    </location>
</feature>
<evidence type="ECO:0000256" key="1">
    <source>
        <dbReference type="SAM" id="MobiDB-lite"/>
    </source>
</evidence>
<keyword evidence="3" id="KW-1185">Reference proteome</keyword>
<dbReference type="EMBL" id="SJPH01000004">
    <property type="protein sequence ID" value="TWT43159.1"/>
    <property type="molecule type" value="Genomic_DNA"/>
</dbReference>
<dbReference type="Proteomes" id="UP000318995">
    <property type="component" value="Unassembled WGS sequence"/>
</dbReference>
<reference evidence="2 3" key="1">
    <citation type="submission" date="2019-02" db="EMBL/GenBank/DDBJ databases">
        <title>Deep-cultivation of Planctomycetes and their phenomic and genomic characterization uncovers novel biology.</title>
        <authorList>
            <person name="Wiegand S."/>
            <person name="Jogler M."/>
            <person name="Boedeker C."/>
            <person name="Pinto D."/>
            <person name="Vollmers J."/>
            <person name="Rivas-Marin E."/>
            <person name="Kohn T."/>
            <person name="Peeters S.H."/>
            <person name="Heuer A."/>
            <person name="Rast P."/>
            <person name="Oberbeckmann S."/>
            <person name="Bunk B."/>
            <person name="Jeske O."/>
            <person name="Meyerdierks A."/>
            <person name="Storesund J.E."/>
            <person name="Kallscheuer N."/>
            <person name="Luecker S."/>
            <person name="Lage O.M."/>
            <person name="Pohl T."/>
            <person name="Merkel B.J."/>
            <person name="Hornburger P."/>
            <person name="Mueller R.-W."/>
            <person name="Bruemmer F."/>
            <person name="Labrenz M."/>
            <person name="Spormann A.M."/>
            <person name="Op Den Camp H."/>
            <person name="Overmann J."/>
            <person name="Amann R."/>
            <person name="Jetten M.S.M."/>
            <person name="Mascher T."/>
            <person name="Medema M.H."/>
            <person name="Devos D.P."/>
            <person name="Kaster A.-K."/>
            <person name="Ovreas L."/>
            <person name="Rohde M."/>
            <person name="Galperin M.Y."/>
            <person name="Jogler C."/>
        </authorList>
    </citation>
    <scope>NUCLEOTIDE SEQUENCE [LARGE SCALE GENOMIC DNA]</scope>
    <source>
        <strain evidence="2 3">Pla111</strain>
    </source>
</reference>
<gene>
    <name evidence="2" type="ORF">Pla111_21090</name>
</gene>
<name>A0A5C5VZE5_9BACT</name>
<comment type="caution">
    <text evidence="2">The sequence shown here is derived from an EMBL/GenBank/DDBJ whole genome shotgun (WGS) entry which is preliminary data.</text>
</comment>
<organism evidence="2 3">
    <name type="scientific">Botrimarina hoheduenensis</name>
    <dbReference type="NCBI Taxonomy" id="2528000"/>
    <lineage>
        <taxon>Bacteria</taxon>
        <taxon>Pseudomonadati</taxon>
        <taxon>Planctomycetota</taxon>
        <taxon>Planctomycetia</taxon>
        <taxon>Pirellulales</taxon>
        <taxon>Lacipirellulaceae</taxon>
        <taxon>Botrimarina</taxon>
    </lineage>
</organism>
<evidence type="ECO:0000313" key="3">
    <source>
        <dbReference type="Proteomes" id="UP000318995"/>
    </source>
</evidence>
<feature type="compositionally biased region" description="Low complexity" evidence="1">
    <location>
        <begin position="63"/>
        <end position="74"/>
    </location>
</feature>
<sequence length="184" mass="19709">MAPAMKISAGCRHPWPGPDVRYPDQQTPGHAVPTPTTGRKHRLANPLGSILSPKIPCQPRLVRASSRGSSGKAGFYTPTMPRPIRAHYKSHWGTSQTTAPARAPSDRQTLDSRPKCIAWGGKPASGAKALPQSALRRKRRPGRRPQDATASVATSVRQVGSGMTLIVALKISPDTPKPTSRCSK</sequence>
<feature type="compositionally biased region" description="Basic and acidic residues" evidence="1">
    <location>
        <begin position="104"/>
        <end position="114"/>
    </location>
</feature>
<dbReference type="AlphaFoldDB" id="A0A5C5VZE5"/>
<proteinExistence type="predicted"/>